<evidence type="ECO:0000313" key="4">
    <source>
        <dbReference type="Proteomes" id="UP000198598"/>
    </source>
</evidence>
<sequence length="280" mass="31807">MKILVTGATGFVGQYVVRQLLSDGHSVVATGTNRDKATQFGWFDQVMFVEYSLPLSDDDQNLYDYFGQPDALIHLAWQGLPNYKATFHFEQNLFPQYLFLKNLIHNGLRDITVTGTCFEYGMQNGCLSENQLTMPTNPYALAKDTLRKMLQALQTEQGFSLKWARLFYMYGAGQNPNSIIPLLERAIEQGETVFNMSGGEQLRDYLPIKDVATYLCQIATQTNVAGIINCCSGQPMSIRRFVENYLHTRNTTISLNLGHYPYPDYEPMAFWGNNQKLLSL</sequence>
<dbReference type="Pfam" id="PF01370">
    <property type="entry name" value="Epimerase"/>
    <property type="match status" value="1"/>
</dbReference>
<name>A0A1I1X267_9BACT</name>
<feature type="domain" description="NAD-dependent epimerase/dehydratase" evidence="2">
    <location>
        <begin position="3"/>
        <end position="230"/>
    </location>
</feature>
<dbReference type="SUPFAM" id="SSF51735">
    <property type="entry name" value="NAD(P)-binding Rossmann-fold domains"/>
    <property type="match status" value="1"/>
</dbReference>
<evidence type="ECO:0000256" key="1">
    <source>
        <dbReference type="ARBA" id="ARBA00007637"/>
    </source>
</evidence>
<dbReference type="RefSeq" id="WP_093830036.1">
    <property type="nucleotide sequence ID" value="NZ_FOLQ01000009.1"/>
</dbReference>
<dbReference type="InterPro" id="IPR036291">
    <property type="entry name" value="NAD(P)-bd_dom_sf"/>
</dbReference>
<keyword evidence="4" id="KW-1185">Reference proteome</keyword>
<dbReference type="OrthoDB" id="9803010at2"/>
<evidence type="ECO:0000259" key="2">
    <source>
        <dbReference type="Pfam" id="PF01370"/>
    </source>
</evidence>
<evidence type="ECO:0000313" key="3">
    <source>
        <dbReference type="EMBL" id="SFE01486.1"/>
    </source>
</evidence>
<dbReference type="EMBL" id="FOLQ01000009">
    <property type="protein sequence ID" value="SFE01486.1"/>
    <property type="molecule type" value="Genomic_DNA"/>
</dbReference>
<dbReference type="CDD" id="cd08946">
    <property type="entry name" value="SDR_e"/>
    <property type="match status" value="1"/>
</dbReference>
<accession>A0A1I1X267</accession>
<dbReference type="STRING" id="662367.SAMN05216167_109151"/>
<dbReference type="AlphaFoldDB" id="A0A1I1X267"/>
<proteinExistence type="inferred from homology"/>
<dbReference type="PANTHER" id="PTHR43000">
    <property type="entry name" value="DTDP-D-GLUCOSE 4,6-DEHYDRATASE-RELATED"/>
    <property type="match status" value="1"/>
</dbReference>
<dbReference type="InterPro" id="IPR001509">
    <property type="entry name" value="Epimerase_deHydtase"/>
</dbReference>
<gene>
    <name evidence="3" type="ORF">SAMN05216167_109151</name>
</gene>
<comment type="similarity">
    <text evidence="1">Belongs to the NAD(P)-dependent epimerase/dehydratase family.</text>
</comment>
<organism evidence="3 4">
    <name type="scientific">Spirosoma endophyticum</name>
    <dbReference type="NCBI Taxonomy" id="662367"/>
    <lineage>
        <taxon>Bacteria</taxon>
        <taxon>Pseudomonadati</taxon>
        <taxon>Bacteroidota</taxon>
        <taxon>Cytophagia</taxon>
        <taxon>Cytophagales</taxon>
        <taxon>Cytophagaceae</taxon>
        <taxon>Spirosoma</taxon>
    </lineage>
</organism>
<dbReference type="Gene3D" id="3.40.50.720">
    <property type="entry name" value="NAD(P)-binding Rossmann-like Domain"/>
    <property type="match status" value="1"/>
</dbReference>
<protein>
    <submittedName>
        <fullName evidence="3">dTDP-6-deoxy-L-talose 4-dehydrogenase (NAD+)</fullName>
    </submittedName>
</protein>
<dbReference type="Proteomes" id="UP000198598">
    <property type="component" value="Unassembled WGS sequence"/>
</dbReference>
<reference evidence="3 4" key="1">
    <citation type="submission" date="2016-10" db="EMBL/GenBank/DDBJ databases">
        <authorList>
            <person name="de Groot N.N."/>
        </authorList>
    </citation>
    <scope>NUCLEOTIDE SEQUENCE [LARGE SCALE GENOMIC DNA]</scope>
    <source>
        <strain evidence="3 4">DSM 26130</strain>
    </source>
</reference>